<reference evidence="2 3" key="1">
    <citation type="submission" date="2024-01" db="EMBL/GenBank/DDBJ databases">
        <title>The genomes of 5 underutilized Papilionoideae crops provide insights into root nodulation and disease resistanc.</title>
        <authorList>
            <person name="Jiang F."/>
        </authorList>
    </citation>
    <scope>NUCLEOTIDE SEQUENCE [LARGE SCALE GENOMIC DNA]</scope>
    <source>
        <strain evidence="2">LVBAO_FW01</strain>
        <tissue evidence="2">Leaves</tissue>
    </source>
</reference>
<protein>
    <submittedName>
        <fullName evidence="2">Uncharacterized protein</fullName>
    </submittedName>
</protein>
<evidence type="ECO:0000313" key="2">
    <source>
        <dbReference type="EMBL" id="KAK7338710.1"/>
    </source>
</evidence>
<organism evidence="2 3">
    <name type="scientific">Canavalia gladiata</name>
    <name type="common">Sword bean</name>
    <name type="synonym">Dolichos gladiatus</name>
    <dbReference type="NCBI Taxonomy" id="3824"/>
    <lineage>
        <taxon>Eukaryota</taxon>
        <taxon>Viridiplantae</taxon>
        <taxon>Streptophyta</taxon>
        <taxon>Embryophyta</taxon>
        <taxon>Tracheophyta</taxon>
        <taxon>Spermatophyta</taxon>
        <taxon>Magnoliopsida</taxon>
        <taxon>eudicotyledons</taxon>
        <taxon>Gunneridae</taxon>
        <taxon>Pentapetalae</taxon>
        <taxon>rosids</taxon>
        <taxon>fabids</taxon>
        <taxon>Fabales</taxon>
        <taxon>Fabaceae</taxon>
        <taxon>Papilionoideae</taxon>
        <taxon>50 kb inversion clade</taxon>
        <taxon>NPAAA clade</taxon>
        <taxon>indigoferoid/millettioid clade</taxon>
        <taxon>Phaseoleae</taxon>
        <taxon>Canavalia</taxon>
    </lineage>
</organism>
<keyword evidence="3" id="KW-1185">Reference proteome</keyword>
<gene>
    <name evidence="2" type="ORF">VNO77_19338</name>
</gene>
<feature type="compositionally biased region" description="Low complexity" evidence="1">
    <location>
        <begin position="79"/>
        <end position="91"/>
    </location>
</feature>
<feature type="region of interest" description="Disordered" evidence="1">
    <location>
        <begin position="41"/>
        <end position="99"/>
    </location>
</feature>
<feature type="compositionally biased region" description="Basic and acidic residues" evidence="1">
    <location>
        <begin position="55"/>
        <end position="78"/>
    </location>
</feature>
<sequence length="99" mass="11036">MAVPTDTVHPRQRECRRMGPESIHILAKAGNKRWRTWLASNEGGRNHAHAGMKRSGLDEEKQRRAIADLPREPGRDRIPPTATPGLPLAATNSWSEPRG</sequence>
<name>A0AAN9LM88_CANGL</name>
<evidence type="ECO:0000313" key="3">
    <source>
        <dbReference type="Proteomes" id="UP001367508"/>
    </source>
</evidence>
<dbReference type="AlphaFoldDB" id="A0AAN9LM88"/>
<dbReference type="EMBL" id="JAYMYQ010000004">
    <property type="protein sequence ID" value="KAK7338710.1"/>
    <property type="molecule type" value="Genomic_DNA"/>
</dbReference>
<dbReference type="Proteomes" id="UP001367508">
    <property type="component" value="Unassembled WGS sequence"/>
</dbReference>
<comment type="caution">
    <text evidence="2">The sequence shown here is derived from an EMBL/GenBank/DDBJ whole genome shotgun (WGS) entry which is preliminary data.</text>
</comment>
<proteinExistence type="predicted"/>
<evidence type="ECO:0000256" key="1">
    <source>
        <dbReference type="SAM" id="MobiDB-lite"/>
    </source>
</evidence>
<accession>A0AAN9LM88</accession>